<keyword evidence="3" id="KW-1185">Reference proteome</keyword>
<proteinExistence type="predicted"/>
<dbReference type="EMBL" id="JAIWYP010000001">
    <property type="protein sequence ID" value="KAH3879364.1"/>
    <property type="molecule type" value="Genomic_DNA"/>
</dbReference>
<protein>
    <submittedName>
        <fullName evidence="2">Uncharacterized protein</fullName>
    </submittedName>
</protein>
<reference evidence="2" key="1">
    <citation type="journal article" date="2019" name="bioRxiv">
        <title>The Genome of the Zebra Mussel, Dreissena polymorpha: A Resource for Invasive Species Research.</title>
        <authorList>
            <person name="McCartney M.A."/>
            <person name="Auch B."/>
            <person name="Kono T."/>
            <person name="Mallez S."/>
            <person name="Zhang Y."/>
            <person name="Obille A."/>
            <person name="Becker A."/>
            <person name="Abrahante J.E."/>
            <person name="Garbe J."/>
            <person name="Badalamenti J.P."/>
            <person name="Herman A."/>
            <person name="Mangelson H."/>
            <person name="Liachko I."/>
            <person name="Sullivan S."/>
            <person name="Sone E.D."/>
            <person name="Koren S."/>
            <person name="Silverstein K.A.T."/>
            <person name="Beckman K.B."/>
            <person name="Gohl D.M."/>
        </authorList>
    </citation>
    <scope>NUCLEOTIDE SEQUENCE</scope>
    <source>
        <strain evidence="2">Duluth1</strain>
        <tissue evidence="2">Whole animal</tissue>
    </source>
</reference>
<feature type="region of interest" description="Disordered" evidence="1">
    <location>
        <begin position="428"/>
        <end position="466"/>
    </location>
</feature>
<dbReference type="PANTHER" id="PTHR33480:SF1">
    <property type="entry name" value="TYR RECOMBINASE DOMAIN-CONTAINING PROTEIN"/>
    <property type="match status" value="1"/>
</dbReference>
<comment type="caution">
    <text evidence="2">The sequence shown here is derived from an EMBL/GenBank/DDBJ whole genome shotgun (WGS) entry which is preliminary data.</text>
</comment>
<gene>
    <name evidence="2" type="ORF">DPMN_003266</name>
</gene>
<reference evidence="2" key="2">
    <citation type="submission" date="2020-11" db="EMBL/GenBank/DDBJ databases">
        <authorList>
            <person name="McCartney M.A."/>
            <person name="Auch B."/>
            <person name="Kono T."/>
            <person name="Mallez S."/>
            <person name="Becker A."/>
            <person name="Gohl D.M."/>
            <person name="Silverstein K.A.T."/>
            <person name="Koren S."/>
            <person name="Bechman K.B."/>
            <person name="Herman A."/>
            <person name="Abrahante J.E."/>
            <person name="Garbe J."/>
        </authorList>
    </citation>
    <scope>NUCLEOTIDE SEQUENCE</scope>
    <source>
        <strain evidence="2">Duluth1</strain>
        <tissue evidence="2">Whole animal</tissue>
    </source>
</reference>
<dbReference type="Proteomes" id="UP000828390">
    <property type="component" value="Unassembled WGS sequence"/>
</dbReference>
<dbReference type="PANTHER" id="PTHR33480">
    <property type="entry name" value="SET DOMAIN-CONTAINING PROTEIN-RELATED"/>
    <property type="match status" value="1"/>
</dbReference>
<feature type="compositionally biased region" description="Basic residues" evidence="1">
    <location>
        <begin position="390"/>
        <end position="403"/>
    </location>
</feature>
<evidence type="ECO:0000256" key="1">
    <source>
        <dbReference type="SAM" id="MobiDB-lite"/>
    </source>
</evidence>
<evidence type="ECO:0000313" key="3">
    <source>
        <dbReference type="Proteomes" id="UP000828390"/>
    </source>
</evidence>
<organism evidence="2 3">
    <name type="scientific">Dreissena polymorpha</name>
    <name type="common">Zebra mussel</name>
    <name type="synonym">Mytilus polymorpha</name>
    <dbReference type="NCBI Taxonomy" id="45954"/>
    <lineage>
        <taxon>Eukaryota</taxon>
        <taxon>Metazoa</taxon>
        <taxon>Spiralia</taxon>
        <taxon>Lophotrochozoa</taxon>
        <taxon>Mollusca</taxon>
        <taxon>Bivalvia</taxon>
        <taxon>Autobranchia</taxon>
        <taxon>Heteroconchia</taxon>
        <taxon>Euheterodonta</taxon>
        <taxon>Imparidentia</taxon>
        <taxon>Neoheterodontei</taxon>
        <taxon>Myida</taxon>
        <taxon>Dreissenoidea</taxon>
        <taxon>Dreissenidae</taxon>
        <taxon>Dreissena</taxon>
    </lineage>
</organism>
<sequence length="466" mass="54029">MSVAQDTSWHKLGFGSLKSHTFLMSKQKYGGQIVKKVMSHLYWSVSSEKGLKELFEEGKPVEILDGDGYNNIEIRVKRNINLTLQKRFDKNHVKNIFIMKNSDCQPRRSSAKFDHENHVKIHRPQLVKRCAHQEVKIHHPQPVKRFGLQHVKKHHPQSVKRFGHQNVKIHYKQPVKRFAHRQVKIHHPQLVKRFGHQHIKIHPLQPETTATLSQVINLKPNKLQWLCSHLGHTTRVRFDHYRQMSGFIERVKISKVLLMQDMDLTEKFVGKSLDEIWRIPFEDILTPGPETCCNENRAESQAEVDAEHTSLECQAEVDAEHTSLEGQAEVDAEHTSLECQAEVDAEHTSLEGQAEVDAEHTSLDAPDGYGSMDEDDHTISNGDEEEFEGKRKRKPPQKGCKRQKFTEVETEEIKTYFSEYLKSGICPRKQQVEDAKQKSRKKTGQIWKRSNDKIIKKISAMNHKKK</sequence>
<dbReference type="AlphaFoldDB" id="A0A9D4MNZ5"/>
<feature type="region of interest" description="Disordered" evidence="1">
    <location>
        <begin position="352"/>
        <end position="405"/>
    </location>
</feature>
<feature type="compositionally biased region" description="Acidic residues" evidence="1">
    <location>
        <begin position="372"/>
        <end position="387"/>
    </location>
</feature>
<name>A0A9D4MNZ5_DREPO</name>
<accession>A0A9D4MNZ5</accession>
<evidence type="ECO:0000313" key="2">
    <source>
        <dbReference type="EMBL" id="KAH3879364.1"/>
    </source>
</evidence>